<dbReference type="STRING" id="240303.SAMN05421677_104122"/>
<dbReference type="PANTHER" id="PTHR22946:SF8">
    <property type="entry name" value="ACETYL XYLAN ESTERASE DOMAIN-CONTAINING PROTEIN"/>
    <property type="match status" value="1"/>
</dbReference>
<dbReference type="InterPro" id="IPR050261">
    <property type="entry name" value="FrsA_esterase"/>
</dbReference>
<dbReference type="Pfam" id="PF12715">
    <property type="entry name" value="Abhydrolase_7"/>
    <property type="match status" value="1"/>
</dbReference>
<accession>A0A1H0ILE3</accession>
<dbReference type="Gene3D" id="3.40.50.1820">
    <property type="entry name" value="alpha/beta hydrolase"/>
    <property type="match status" value="1"/>
</dbReference>
<proteinExistence type="predicted"/>
<dbReference type="AlphaFoldDB" id="A0A1H0ILE3"/>
<evidence type="ECO:0000313" key="2">
    <source>
        <dbReference type="Proteomes" id="UP000198860"/>
    </source>
</evidence>
<dbReference type="GO" id="GO:0016787">
    <property type="term" value="F:hydrolase activity"/>
    <property type="evidence" value="ECO:0007669"/>
    <property type="project" value="UniProtKB-KW"/>
</dbReference>
<dbReference type="EMBL" id="FNIZ01000004">
    <property type="protein sequence ID" value="SDO32208.1"/>
    <property type="molecule type" value="Genomic_DNA"/>
</dbReference>
<organism evidence="1 2">
    <name type="scientific">Halobacillus aidingensis</name>
    <dbReference type="NCBI Taxonomy" id="240303"/>
    <lineage>
        <taxon>Bacteria</taxon>
        <taxon>Bacillati</taxon>
        <taxon>Bacillota</taxon>
        <taxon>Bacilli</taxon>
        <taxon>Bacillales</taxon>
        <taxon>Bacillaceae</taxon>
        <taxon>Halobacillus</taxon>
    </lineage>
</organism>
<evidence type="ECO:0000313" key="1">
    <source>
        <dbReference type="EMBL" id="SDO32208.1"/>
    </source>
</evidence>
<dbReference type="InterPro" id="IPR025890">
    <property type="entry name" value="Abhydrolase_bac"/>
</dbReference>
<sequence length="322" mass="35528">MEVDHYLQKVYDEATSKNTRTNKEIVTKVKGILGDFPIPDEEKIEWLKAPVDCGDYIIEKVQFFSTEGLRVPMYILTPKSADEEPPCVLALHGHGNGSVDVIGGETDSAHIHNHFAIQLVRKGVKVFAPDMIGFADRRLKEDLVGGNQNSCYALASRLLMTGKTLVGLRVFEARRALDVITTHFRGEGIGVMGFSGGGWIAALTALVDERISATVLAGFASTFKGSFFHTEHCLDNYLPGILEIAELPCLLSAIAPRPLFIEHGINDDCFPVDHAGDALETIRKVYRKLHAEGRVAAHFYDGGHEVNGQLSSQWLKKRLSER</sequence>
<dbReference type="PANTHER" id="PTHR22946">
    <property type="entry name" value="DIENELACTONE HYDROLASE DOMAIN-CONTAINING PROTEIN-RELATED"/>
    <property type="match status" value="1"/>
</dbReference>
<dbReference type="InterPro" id="IPR029058">
    <property type="entry name" value="AB_hydrolase_fold"/>
</dbReference>
<keyword evidence="1" id="KW-0378">Hydrolase</keyword>
<protein>
    <submittedName>
        <fullName evidence="1">Abhydrolase family protein</fullName>
    </submittedName>
</protein>
<gene>
    <name evidence="1" type="ORF">SAMN05421677_104122</name>
</gene>
<keyword evidence="2" id="KW-1185">Reference proteome</keyword>
<reference evidence="2" key="1">
    <citation type="submission" date="2016-10" db="EMBL/GenBank/DDBJ databases">
        <authorList>
            <person name="Varghese N."/>
            <person name="Submissions S."/>
        </authorList>
    </citation>
    <scope>NUCLEOTIDE SEQUENCE [LARGE SCALE GENOMIC DNA]</scope>
    <source>
        <strain evidence="2">CGMCC 1.3703</strain>
    </source>
</reference>
<dbReference type="Proteomes" id="UP000198860">
    <property type="component" value="Unassembled WGS sequence"/>
</dbReference>
<name>A0A1H0ILE3_HALAD</name>
<dbReference type="SUPFAM" id="SSF53474">
    <property type="entry name" value="alpha/beta-Hydrolases"/>
    <property type="match status" value="1"/>
</dbReference>
<dbReference type="RefSeq" id="WP_089651538.1">
    <property type="nucleotide sequence ID" value="NZ_FNIZ01000004.1"/>
</dbReference>